<dbReference type="HOGENOM" id="CLU_3140261_0_0_5"/>
<dbReference type="KEGG" id="rli:RLO149_c036540"/>
<organism evidence="1 2">
    <name type="scientific">Roseobacter litoralis (strain ATCC 49566 / DSM 6996 / JCM 21268 / NBRC 15278 / OCh 149)</name>
    <dbReference type="NCBI Taxonomy" id="391595"/>
    <lineage>
        <taxon>Bacteria</taxon>
        <taxon>Pseudomonadati</taxon>
        <taxon>Pseudomonadota</taxon>
        <taxon>Alphaproteobacteria</taxon>
        <taxon>Rhodobacterales</taxon>
        <taxon>Roseobacteraceae</taxon>
        <taxon>Roseobacter</taxon>
    </lineage>
</organism>
<protein>
    <submittedName>
        <fullName evidence="1">Uncharacterized protein</fullName>
    </submittedName>
</protein>
<evidence type="ECO:0000313" key="2">
    <source>
        <dbReference type="Proteomes" id="UP000001353"/>
    </source>
</evidence>
<gene>
    <name evidence="1" type="ordered locus">RLO149_c036540</name>
</gene>
<dbReference type="OrthoDB" id="7659348at2"/>
<dbReference type="EMBL" id="CP002623">
    <property type="protein sequence ID" value="AEI95578.1"/>
    <property type="molecule type" value="Genomic_DNA"/>
</dbReference>
<proteinExistence type="predicted"/>
<dbReference type="AlphaFoldDB" id="F7ZBJ6"/>
<dbReference type="Proteomes" id="UP000001353">
    <property type="component" value="Chromosome"/>
</dbReference>
<name>F7ZBJ6_ROSLO</name>
<evidence type="ECO:0000313" key="1">
    <source>
        <dbReference type="EMBL" id="AEI95578.1"/>
    </source>
</evidence>
<keyword evidence="2" id="KW-1185">Reference proteome</keyword>
<accession>F7ZBJ6</accession>
<dbReference type="RefSeq" id="WP_013963464.1">
    <property type="nucleotide sequence ID" value="NC_015730.1"/>
</dbReference>
<reference evidence="1 2" key="1">
    <citation type="journal article" date="2011" name="BMC Genomics">
        <title>Comparative genome analysis and genome-guided physiological analysis of Roseobacter litoralis.</title>
        <authorList>
            <person name="Kalhoefer D."/>
            <person name="Thole S."/>
            <person name="Voget S."/>
            <person name="Lehmann R."/>
            <person name="Liesegang H."/>
            <person name="Wollher A."/>
            <person name="Daniel R."/>
            <person name="Simon M."/>
            <person name="Brinkhoff T."/>
        </authorList>
    </citation>
    <scope>NUCLEOTIDE SEQUENCE [LARGE SCALE GENOMIC DNA]</scope>
    <source>
        <strain evidence="2">ATCC 49566 / DSM 6996 / JCM 21268 / NBRC 15278 / OCh 149</strain>
    </source>
</reference>
<sequence length="49" mass="5292">MKSDWILEVLADMQTFAATNGLPLLATQLETTTSVAIAEILDTIEDPVT</sequence>